<reference evidence="10" key="1">
    <citation type="submission" date="2021-12" db="EMBL/GenBank/DDBJ databases">
        <authorList>
            <person name="King R."/>
        </authorList>
    </citation>
    <scope>NUCLEOTIDE SEQUENCE</scope>
</reference>
<keyword evidence="4" id="KW-0378">Hydrolase</keyword>
<evidence type="ECO:0000256" key="5">
    <source>
        <dbReference type="ARBA" id="ARBA00023180"/>
    </source>
</evidence>
<evidence type="ECO:0000256" key="8">
    <source>
        <dbReference type="ARBA" id="ARBA00093223"/>
    </source>
</evidence>
<evidence type="ECO:0000256" key="4">
    <source>
        <dbReference type="ARBA" id="ARBA00022801"/>
    </source>
</evidence>
<protein>
    <recommendedName>
        <fullName evidence="7">palmitoyl-CoA hydrolase</fullName>
        <ecNumber evidence="7">3.1.2.2</ecNumber>
    </recommendedName>
</protein>
<evidence type="ECO:0000256" key="9">
    <source>
        <dbReference type="ARBA" id="ARBA00093353"/>
    </source>
</evidence>
<evidence type="ECO:0000256" key="3">
    <source>
        <dbReference type="ARBA" id="ARBA00022729"/>
    </source>
</evidence>
<dbReference type="GO" id="GO:0016790">
    <property type="term" value="F:thiolester hydrolase activity"/>
    <property type="evidence" value="ECO:0007669"/>
    <property type="project" value="TreeGrafter"/>
</dbReference>
<dbReference type="PANTHER" id="PTHR11247">
    <property type="entry name" value="PALMITOYL-PROTEIN THIOESTERASE/DOLICHYLDIPHOSPHATASE 1"/>
    <property type="match status" value="1"/>
</dbReference>
<dbReference type="KEGG" id="btab:109037621"/>
<keyword evidence="5" id="KW-0325">Glycoprotein</keyword>
<evidence type="ECO:0000256" key="1">
    <source>
        <dbReference type="ARBA" id="ARBA00004371"/>
    </source>
</evidence>
<comment type="similarity">
    <text evidence="2">Belongs to the palmitoyl-protein thioesterase family.</text>
</comment>
<keyword evidence="11" id="KW-1185">Reference proteome</keyword>
<gene>
    <name evidence="10" type="ORF">BEMITA_LOCUS6238</name>
</gene>
<evidence type="ECO:0000313" key="11">
    <source>
        <dbReference type="Proteomes" id="UP001152759"/>
    </source>
</evidence>
<dbReference type="PANTHER" id="PTHR11247:SF27">
    <property type="entry name" value="LYSOSOMAL THIOESTERASE PPT2"/>
    <property type="match status" value="1"/>
</dbReference>
<comment type="subcellular location">
    <subcellularLocation>
        <location evidence="1">Lysosome</location>
    </subcellularLocation>
</comment>
<evidence type="ECO:0000256" key="7">
    <source>
        <dbReference type="ARBA" id="ARBA00038848"/>
    </source>
</evidence>
<accession>A0A9P0F0V3</accession>
<dbReference type="GO" id="GO:0005764">
    <property type="term" value="C:lysosome"/>
    <property type="evidence" value="ECO:0007669"/>
    <property type="project" value="UniProtKB-SubCell"/>
</dbReference>
<sequence>MSNKPANTRELNINEKWVLLFFVVTYGQLIGDALATNAPIFQCKLVNSNSNETDQSKGSNLQAKKPVFLVHGLFAASLMLPLKHRIQEAFPGTVVELPADFSGFRSMTALDKQVKGSFGEKFRNFSDKHPGGITVIGYSQGAILARAFIQSYPQHNVDNFIAVAGPLDGQYGFVGFNEFMYEFLELGSFLGYTSNVAYDFFAQNYLSLANMWHDPFQQERHLKYNTFLSTYNNLVSHERSDDYKNAFVKLRKLITITGPNDLVLYPWKSGEFAYYSVKATSHDRIIDNFTEREIYIKDTFGLKTLHELGRIINIVHPGLSHLDWVTDDYVIDNFILPNLA</sequence>
<evidence type="ECO:0000313" key="10">
    <source>
        <dbReference type="EMBL" id="CAH0387193.1"/>
    </source>
</evidence>
<dbReference type="EC" id="3.1.2.2" evidence="7"/>
<evidence type="ECO:0000256" key="2">
    <source>
        <dbReference type="ARBA" id="ARBA00010758"/>
    </source>
</evidence>
<keyword evidence="6" id="KW-0458">Lysosome</keyword>
<dbReference type="Pfam" id="PF02089">
    <property type="entry name" value="Palm_thioest"/>
    <property type="match status" value="1"/>
</dbReference>
<comment type="catalytic activity">
    <reaction evidence="8">
        <text>S-hexadecanoyl-N-acetylcysteamine + H2O = N-acetylcysteamine + hexadecanoate + H(+)</text>
        <dbReference type="Rhea" id="RHEA:84099"/>
        <dbReference type="ChEBI" id="CHEBI:7896"/>
        <dbReference type="ChEBI" id="CHEBI:15377"/>
        <dbReference type="ChEBI" id="CHEBI:15378"/>
        <dbReference type="ChEBI" id="CHEBI:74410"/>
        <dbReference type="ChEBI" id="CHEBI:233601"/>
    </reaction>
</comment>
<dbReference type="EMBL" id="OU963864">
    <property type="protein sequence ID" value="CAH0387193.1"/>
    <property type="molecule type" value="Genomic_DNA"/>
</dbReference>
<comment type="function">
    <text evidence="9">Catalyzes the cleavage of thioester bonds from S-palmitoyl-CoA or S-palmitoyl-N-acetylcysteamine (unbranched structures) but does not have activity against palmitoylcysteine or palmitoylated proteins, branched structures or bulky head groups. Conversely, hydrolyzes both long and short chain fatty acyl-CoA substrate.</text>
</comment>
<dbReference type="InterPro" id="IPR029058">
    <property type="entry name" value="AB_hydrolase_fold"/>
</dbReference>
<dbReference type="Proteomes" id="UP001152759">
    <property type="component" value="Chromosome 3"/>
</dbReference>
<name>A0A9P0F0V3_BEMTA</name>
<dbReference type="Gene3D" id="3.40.50.1820">
    <property type="entry name" value="alpha/beta hydrolase"/>
    <property type="match status" value="1"/>
</dbReference>
<dbReference type="AlphaFoldDB" id="A0A9P0F0V3"/>
<proteinExistence type="inferred from homology"/>
<organism evidence="10 11">
    <name type="scientific">Bemisia tabaci</name>
    <name type="common">Sweetpotato whitefly</name>
    <name type="synonym">Aleurodes tabaci</name>
    <dbReference type="NCBI Taxonomy" id="7038"/>
    <lineage>
        <taxon>Eukaryota</taxon>
        <taxon>Metazoa</taxon>
        <taxon>Ecdysozoa</taxon>
        <taxon>Arthropoda</taxon>
        <taxon>Hexapoda</taxon>
        <taxon>Insecta</taxon>
        <taxon>Pterygota</taxon>
        <taxon>Neoptera</taxon>
        <taxon>Paraneoptera</taxon>
        <taxon>Hemiptera</taxon>
        <taxon>Sternorrhyncha</taxon>
        <taxon>Aleyrodoidea</taxon>
        <taxon>Aleyrodidae</taxon>
        <taxon>Aleyrodinae</taxon>
        <taxon>Bemisia</taxon>
    </lineage>
</organism>
<evidence type="ECO:0000256" key="6">
    <source>
        <dbReference type="ARBA" id="ARBA00023228"/>
    </source>
</evidence>
<dbReference type="SUPFAM" id="SSF53474">
    <property type="entry name" value="alpha/beta-Hydrolases"/>
    <property type="match status" value="1"/>
</dbReference>
<keyword evidence="3" id="KW-0732">Signal</keyword>